<proteinExistence type="predicted"/>
<organism evidence="2 3">
    <name type="scientific">Candidatus Bilamarchaeum dharawalense</name>
    <dbReference type="NCBI Taxonomy" id="2885759"/>
    <lineage>
        <taxon>Archaea</taxon>
        <taxon>Candidatus Micrarchaeota</taxon>
        <taxon>Candidatus Micrarchaeia</taxon>
        <taxon>Candidatus Anstonellales</taxon>
        <taxon>Candidatus Bilamarchaeaceae</taxon>
        <taxon>Candidatus Bilamarchaeum</taxon>
    </lineage>
</organism>
<dbReference type="PANTHER" id="PTHR42966:SF1">
    <property type="entry name" value="SIALIC ACID SYNTHASE"/>
    <property type="match status" value="1"/>
</dbReference>
<dbReference type="Gene3D" id="3.20.20.70">
    <property type="entry name" value="Aldolase class I"/>
    <property type="match status" value="1"/>
</dbReference>
<dbReference type="Pfam" id="PF08666">
    <property type="entry name" value="SAF"/>
    <property type="match status" value="1"/>
</dbReference>
<dbReference type="Gene3D" id="3.90.1210.10">
    <property type="entry name" value="Antifreeze-like/N-acetylneuraminic acid synthase C-terminal domain"/>
    <property type="match status" value="1"/>
</dbReference>
<accession>A0A5E4LU48</accession>
<dbReference type="InterPro" id="IPR013974">
    <property type="entry name" value="SAF"/>
</dbReference>
<dbReference type="InterPro" id="IPR013132">
    <property type="entry name" value="PseI/NeuA/B-like_N"/>
</dbReference>
<evidence type="ECO:0000313" key="2">
    <source>
        <dbReference type="EMBL" id="VVC04507.1"/>
    </source>
</evidence>
<name>A0A5E4LU48_9ARCH</name>
<dbReference type="InterPro" id="IPR051690">
    <property type="entry name" value="PseI-like"/>
</dbReference>
<comment type="caution">
    <text evidence="2">The sequence shown here is derived from an EMBL/GenBank/DDBJ whole genome shotgun (WGS) entry which is preliminary data.</text>
</comment>
<dbReference type="Proteomes" id="UP000789941">
    <property type="component" value="Unassembled WGS sequence"/>
</dbReference>
<dbReference type="InterPro" id="IPR006190">
    <property type="entry name" value="SAF_AFP_Neu5Ac"/>
</dbReference>
<dbReference type="PROSITE" id="PS50844">
    <property type="entry name" value="AFP_LIKE"/>
    <property type="match status" value="1"/>
</dbReference>
<evidence type="ECO:0000259" key="1">
    <source>
        <dbReference type="PROSITE" id="PS50844"/>
    </source>
</evidence>
<protein>
    <submittedName>
        <fullName evidence="2">NeuB family protein</fullName>
    </submittedName>
</protein>
<gene>
    <name evidence="2" type="ORF">LFW2832_00996</name>
</gene>
<dbReference type="SUPFAM" id="SSF51569">
    <property type="entry name" value="Aldolase"/>
    <property type="match status" value="1"/>
</dbReference>
<dbReference type="CDD" id="cd11615">
    <property type="entry name" value="SAF_NeuB_like"/>
    <property type="match status" value="1"/>
</dbReference>
<dbReference type="EMBL" id="CABMJJ010000009">
    <property type="protein sequence ID" value="VVC04507.1"/>
    <property type="molecule type" value="Genomic_DNA"/>
</dbReference>
<evidence type="ECO:0000313" key="3">
    <source>
        <dbReference type="Proteomes" id="UP000789941"/>
    </source>
</evidence>
<dbReference type="InterPro" id="IPR013785">
    <property type="entry name" value="Aldolase_TIM"/>
</dbReference>
<dbReference type="PANTHER" id="PTHR42966">
    <property type="entry name" value="N-ACETYLNEURAMINATE SYNTHASE"/>
    <property type="match status" value="1"/>
</dbReference>
<reference evidence="2 3" key="1">
    <citation type="submission" date="2019-08" db="EMBL/GenBank/DDBJ databases">
        <authorList>
            <person name="Vazquez-Campos X."/>
        </authorList>
    </citation>
    <scope>NUCLEOTIDE SEQUENCE [LARGE SCALE GENOMIC DNA]</scope>
    <source>
        <strain evidence="2">LFW-283_2</strain>
    </source>
</reference>
<dbReference type="AlphaFoldDB" id="A0A5E4LU48"/>
<sequence length="347" mass="38800">MQTFKIGEKKVGNNEPCFIIAEAGSNHNGRLDHAKKLIDEAIKAGADAVKFQLFKAEKLYVKEAGYADYLKDSTSIFQLIKDMELPEEWLGELATYCDKRDICFLASVFDEESADLLDPYVKAHKIASYECNHVPLIKHVARKNKPILISTGASEIDEIKEAVDAVGSTHNKKLALLQCTAKYPAPLTAINVNVIPRFKKMFNIPIGFSDHSREPFVAPLTAVAIGANILEKHFTLDNSLPGPDHKFALEPNELKQMITYIRDVEQVLGSDIKAVIPEERELYEFAKRAIHAVRAIKKDDTFTEDNIAILRPGKIKRGVAPNRFEQILGKKAKRAIQPCEGIKEGDF</sequence>
<dbReference type="InterPro" id="IPR036732">
    <property type="entry name" value="AFP_Neu5c_C_sf"/>
</dbReference>
<dbReference type="GO" id="GO:0047444">
    <property type="term" value="F:N-acylneuraminate-9-phosphate synthase activity"/>
    <property type="evidence" value="ECO:0007669"/>
    <property type="project" value="TreeGrafter"/>
</dbReference>
<dbReference type="GO" id="GO:0016051">
    <property type="term" value="P:carbohydrate biosynthetic process"/>
    <property type="evidence" value="ECO:0007669"/>
    <property type="project" value="InterPro"/>
</dbReference>
<dbReference type="SUPFAM" id="SSF51269">
    <property type="entry name" value="AFP III-like domain"/>
    <property type="match status" value="1"/>
</dbReference>
<dbReference type="Pfam" id="PF03102">
    <property type="entry name" value="NeuB"/>
    <property type="match status" value="1"/>
</dbReference>
<dbReference type="InterPro" id="IPR057736">
    <property type="entry name" value="SAF_PseI/NeuA/NeuB"/>
</dbReference>
<feature type="domain" description="AFP-like" evidence="1">
    <location>
        <begin position="289"/>
        <end position="347"/>
    </location>
</feature>